<dbReference type="EMBL" id="CP066310">
    <property type="protein sequence ID" value="QQE89032.1"/>
    <property type="molecule type" value="Genomic_DNA"/>
</dbReference>
<name>A0AAP9YDY3_9GAMM</name>
<dbReference type="RefSeq" id="WP_198867038.1">
    <property type="nucleotide sequence ID" value="NZ_CP066310.1"/>
</dbReference>
<accession>A0AAP9YDY3</accession>
<sequence>MLKFKDGKTKEQAIDEILRTYLVRCFSTVSKQYEPIQNMSPEQGVDYLFKMRNEGKINVSLYPEGELIKCSISLVN</sequence>
<gene>
    <name evidence="1" type="ORF">GKQ51_01265</name>
</gene>
<reference evidence="1 2" key="1">
    <citation type="submission" date="2020-12" db="EMBL/GenBank/DDBJ databases">
        <title>Genomic Analysis and Response surface optimization of nitrogen-fixing conditions for A. chroococcum strain HR1, Isolation from rhizosphere soil.</title>
        <authorList>
            <person name="Li J."/>
            <person name="Yang H."/>
            <person name="Liu H."/>
            <person name="Wang C."/>
            <person name="Tian Y."/>
            <person name="Lu X.Y."/>
        </authorList>
    </citation>
    <scope>NUCLEOTIDE SEQUENCE [LARGE SCALE GENOMIC DNA]</scope>
    <source>
        <strain evidence="1 2">HR1</strain>
    </source>
</reference>
<dbReference type="AlphaFoldDB" id="A0AAP9YDY3"/>
<evidence type="ECO:0000313" key="1">
    <source>
        <dbReference type="EMBL" id="QQE89032.1"/>
    </source>
</evidence>
<proteinExistence type="predicted"/>
<organism evidence="1 2">
    <name type="scientific">Azotobacter chroococcum</name>
    <dbReference type="NCBI Taxonomy" id="353"/>
    <lineage>
        <taxon>Bacteria</taxon>
        <taxon>Pseudomonadati</taxon>
        <taxon>Pseudomonadota</taxon>
        <taxon>Gammaproteobacteria</taxon>
        <taxon>Pseudomonadales</taxon>
        <taxon>Pseudomonadaceae</taxon>
        <taxon>Azotobacter</taxon>
    </lineage>
</organism>
<evidence type="ECO:0000313" key="2">
    <source>
        <dbReference type="Proteomes" id="UP000596192"/>
    </source>
</evidence>
<dbReference type="Proteomes" id="UP000596192">
    <property type="component" value="Chromosome"/>
</dbReference>
<protein>
    <submittedName>
        <fullName evidence="1">Uncharacterized protein</fullName>
    </submittedName>
</protein>